<sequence length="496" mass="56995">MECRNDLKSILDHGEDPIVTEIFKEVSWELFQPGDPVLDLTDIINFVSDDSQSSFNSDLESFLHESNVVSKSPQISDDSEMCKSDVSFKQVSSSVEPEAIKTQLICLVCGNAAGKHCYYGGQVCVSCRAFFRRAVLGKSYSEFKCSKEEQCVINSKSWKSCRFCRFQKCLQSGMRIAWVTTEDKPSGPSKGSKAKPKGKLIVPTSAIQRSIQLKWTLEEECYVRGFYNHAWENWCHVITDFYARHPVYFASIISVFLLDFSVENNPFMTKSEFYGQMVNMELSFKRFWFTHPDMNDLCQADQEQLVNENNDLIFTLCRCVQYLNAQDVAKYSRLYRDRLKERASQDESCQNVVAMLSNFTLSDHPEDNITPNTTTSLCLLSADDESKSLESSLMTEIQEWNRLFPHGPCDPIMQTLMGYLIIFDPNMKNLQDYKKVCDIQTKFLHMLQRYLKAKVPKQATKKIGQAVEFITKLRTLSNLQRQARSKTILEVQELSI</sequence>
<evidence type="ECO:0000256" key="7">
    <source>
        <dbReference type="ARBA" id="ARBA00023163"/>
    </source>
</evidence>
<keyword evidence="8 11" id="KW-0675">Receptor</keyword>
<organism evidence="11">
    <name type="scientific">Tigriopus japonicus</name>
    <name type="common">Copepod</name>
    <dbReference type="NCBI Taxonomy" id="158387"/>
    <lineage>
        <taxon>Eukaryota</taxon>
        <taxon>Metazoa</taxon>
        <taxon>Ecdysozoa</taxon>
        <taxon>Arthropoda</taxon>
        <taxon>Crustacea</taxon>
        <taxon>Multicrustacea</taxon>
        <taxon>Hexanauplia</taxon>
        <taxon>Copepoda</taxon>
        <taxon>Harpacticoida</taxon>
        <taxon>Harpacticidae</taxon>
        <taxon>Tigriopus</taxon>
    </lineage>
</organism>
<keyword evidence="5" id="KW-0805">Transcription regulation</keyword>
<dbReference type="AlphaFoldDB" id="A0A0A7EM41"/>
<evidence type="ECO:0000259" key="10">
    <source>
        <dbReference type="PROSITE" id="PS51030"/>
    </source>
</evidence>
<evidence type="ECO:0000256" key="2">
    <source>
        <dbReference type="ARBA" id="ARBA00022723"/>
    </source>
</evidence>
<dbReference type="Pfam" id="PF00105">
    <property type="entry name" value="zf-C4"/>
    <property type="match status" value="1"/>
</dbReference>
<dbReference type="InterPro" id="IPR013088">
    <property type="entry name" value="Znf_NHR/GATA"/>
</dbReference>
<dbReference type="GO" id="GO:0009888">
    <property type="term" value="P:tissue development"/>
    <property type="evidence" value="ECO:0007669"/>
    <property type="project" value="TreeGrafter"/>
</dbReference>
<evidence type="ECO:0000313" key="11">
    <source>
        <dbReference type="EMBL" id="AIY67762.1"/>
    </source>
</evidence>
<dbReference type="SMART" id="SM00399">
    <property type="entry name" value="ZnF_C4"/>
    <property type="match status" value="1"/>
</dbReference>
<keyword evidence="3" id="KW-0863">Zinc-finger</keyword>
<dbReference type="InterPro" id="IPR001628">
    <property type="entry name" value="Znf_hrmn_rcpt"/>
</dbReference>
<evidence type="ECO:0000256" key="8">
    <source>
        <dbReference type="ARBA" id="ARBA00023170"/>
    </source>
</evidence>
<dbReference type="GO" id="GO:0000978">
    <property type="term" value="F:RNA polymerase II cis-regulatory region sequence-specific DNA binding"/>
    <property type="evidence" value="ECO:0007669"/>
    <property type="project" value="TreeGrafter"/>
</dbReference>
<dbReference type="SUPFAM" id="SSF48508">
    <property type="entry name" value="Nuclear receptor ligand-binding domain"/>
    <property type="match status" value="1"/>
</dbReference>
<evidence type="ECO:0000256" key="5">
    <source>
        <dbReference type="ARBA" id="ARBA00023015"/>
    </source>
</evidence>
<dbReference type="GO" id="GO:0009755">
    <property type="term" value="P:hormone-mediated signaling pathway"/>
    <property type="evidence" value="ECO:0007669"/>
    <property type="project" value="TreeGrafter"/>
</dbReference>
<evidence type="ECO:0000256" key="9">
    <source>
        <dbReference type="ARBA" id="ARBA00023242"/>
    </source>
</evidence>
<name>A0A0A7EM41_TIGJA</name>
<evidence type="ECO:0000256" key="3">
    <source>
        <dbReference type="ARBA" id="ARBA00022771"/>
    </source>
</evidence>
<accession>A0A0A7EM41</accession>
<proteinExistence type="evidence at transcript level"/>
<dbReference type="PANTHER" id="PTHR24086">
    <property type="entry name" value="NUCLEAR RECEPTOR SUBFAMILY 5 GROUP A"/>
    <property type="match status" value="1"/>
</dbReference>
<dbReference type="Gene3D" id="1.10.565.10">
    <property type="entry name" value="Retinoid X Receptor"/>
    <property type="match status" value="1"/>
</dbReference>
<keyword evidence="7" id="KW-0804">Transcription</keyword>
<dbReference type="PANTHER" id="PTHR24086:SF15">
    <property type="entry name" value="NUCLEAR HORMONE RECEPTOR FTZ-F1"/>
    <property type="match status" value="1"/>
</dbReference>
<dbReference type="Gene3D" id="3.30.50.10">
    <property type="entry name" value="Erythroid Transcription Factor GATA-1, subunit A"/>
    <property type="match status" value="1"/>
</dbReference>
<evidence type="ECO:0000256" key="6">
    <source>
        <dbReference type="ARBA" id="ARBA00023125"/>
    </source>
</evidence>
<dbReference type="GO" id="GO:0008270">
    <property type="term" value="F:zinc ion binding"/>
    <property type="evidence" value="ECO:0007669"/>
    <property type="project" value="UniProtKB-KW"/>
</dbReference>
<keyword evidence="9" id="KW-0539">Nucleus</keyword>
<protein>
    <submittedName>
        <fullName evidence="11">HR97a-like receptor 6</fullName>
    </submittedName>
</protein>
<comment type="subcellular location">
    <subcellularLocation>
        <location evidence="1">Nucleus</location>
    </subcellularLocation>
</comment>
<dbReference type="SUPFAM" id="SSF57716">
    <property type="entry name" value="Glucocorticoid receptor-like (DNA-binding domain)"/>
    <property type="match status" value="1"/>
</dbReference>
<dbReference type="GO" id="GO:0004879">
    <property type="term" value="F:nuclear receptor activity"/>
    <property type="evidence" value="ECO:0007669"/>
    <property type="project" value="InterPro"/>
</dbReference>
<keyword evidence="6" id="KW-0238">DNA-binding</keyword>
<keyword evidence="2" id="KW-0479">Metal-binding</keyword>
<reference evidence="11" key="1">
    <citation type="journal article" date="2014" name="BMC Genomics">
        <title>Genome-wide identification of nuclear receptor (NR) superfamily genes in the copepod Tigriopus japonicus.</title>
        <authorList>
            <person name="Hwang D.S."/>
            <person name="Lee B.Y."/>
            <person name="Kim H.S."/>
            <person name="Lee M.C."/>
            <person name="Kyung D.H."/>
            <person name="Om A.S."/>
            <person name="Rhee J.S."/>
            <person name="Lee J.S."/>
        </authorList>
    </citation>
    <scope>NUCLEOTIDE SEQUENCE</scope>
</reference>
<dbReference type="PRINTS" id="PR00047">
    <property type="entry name" value="STROIDFINGER"/>
</dbReference>
<dbReference type="PROSITE" id="PS00031">
    <property type="entry name" value="NUCLEAR_REC_DBD_1"/>
    <property type="match status" value="1"/>
</dbReference>
<dbReference type="InterPro" id="IPR035500">
    <property type="entry name" value="NHR-like_dom_sf"/>
</dbReference>
<dbReference type="PROSITE" id="PS51030">
    <property type="entry name" value="NUCLEAR_REC_DBD_2"/>
    <property type="match status" value="1"/>
</dbReference>
<reference evidence="11" key="2">
    <citation type="submission" date="2014-09" db="EMBL/GenBank/DDBJ databases">
        <authorList>
            <person name="Lee J.-S."/>
            <person name="Hwang D.-S."/>
        </authorList>
    </citation>
    <scope>NUCLEOTIDE SEQUENCE</scope>
</reference>
<evidence type="ECO:0000256" key="4">
    <source>
        <dbReference type="ARBA" id="ARBA00022833"/>
    </source>
</evidence>
<evidence type="ECO:0000256" key="1">
    <source>
        <dbReference type="ARBA" id="ARBA00004123"/>
    </source>
</evidence>
<dbReference type="InterPro" id="IPR016355">
    <property type="entry name" value="NR5-like"/>
</dbReference>
<keyword evidence="4" id="KW-0862">Zinc</keyword>
<dbReference type="EMBL" id="KM676401">
    <property type="protein sequence ID" value="AIY67762.1"/>
    <property type="molecule type" value="mRNA"/>
</dbReference>
<dbReference type="GO" id="GO:0090575">
    <property type="term" value="C:RNA polymerase II transcription regulator complex"/>
    <property type="evidence" value="ECO:0007669"/>
    <property type="project" value="TreeGrafter"/>
</dbReference>
<feature type="domain" description="Nuclear receptor" evidence="10">
    <location>
        <begin position="103"/>
        <end position="181"/>
    </location>
</feature>